<dbReference type="AlphaFoldDB" id="A0A4D6N8R3"/>
<sequence length="59" mass="6760">MREHFLGKAKERERERNTEKEGSGGDKEREGTTAKEEALQPFVWVTGDNDHLKCSRATI</sequence>
<evidence type="ECO:0000256" key="1">
    <source>
        <dbReference type="SAM" id="MobiDB-lite"/>
    </source>
</evidence>
<accession>A0A4D6N8R3</accession>
<organism evidence="2 3">
    <name type="scientific">Vigna unguiculata</name>
    <name type="common">Cowpea</name>
    <dbReference type="NCBI Taxonomy" id="3917"/>
    <lineage>
        <taxon>Eukaryota</taxon>
        <taxon>Viridiplantae</taxon>
        <taxon>Streptophyta</taxon>
        <taxon>Embryophyta</taxon>
        <taxon>Tracheophyta</taxon>
        <taxon>Spermatophyta</taxon>
        <taxon>Magnoliopsida</taxon>
        <taxon>eudicotyledons</taxon>
        <taxon>Gunneridae</taxon>
        <taxon>Pentapetalae</taxon>
        <taxon>rosids</taxon>
        <taxon>fabids</taxon>
        <taxon>Fabales</taxon>
        <taxon>Fabaceae</taxon>
        <taxon>Papilionoideae</taxon>
        <taxon>50 kb inversion clade</taxon>
        <taxon>NPAAA clade</taxon>
        <taxon>indigoferoid/millettioid clade</taxon>
        <taxon>Phaseoleae</taxon>
        <taxon>Vigna</taxon>
    </lineage>
</organism>
<keyword evidence="3" id="KW-1185">Reference proteome</keyword>
<reference evidence="2 3" key="1">
    <citation type="submission" date="2019-04" db="EMBL/GenBank/DDBJ databases">
        <title>An improved genome assembly and genetic linkage map for asparagus bean, Vigna unguiculata ssp. sesquipedialis.</title>
        <authorList>
            <person name="Xia Q."/>
            <person name="Zhang R."/>
            <person name="Dong Y."/>
        </authorList>
    </citation>
    <scope>NUCLEOTIDE SEQUENCE [LARGE SCALE GENOMIC DNA]</scope>
    <source>
        <tissue evidence="2">Leaf</tissue>
    </source>
</reference>
<feature type="region of interest" description="Disordered" evidence="1">
    <location>
        <begin position="1"/>
        <end position="42"/>
    </location>
</feature>
<evidence type="ECO:0000313" key="2">
    <source>
        <dbReference type="EMBL" id="QCE10223.1"/>
    </source>
</evidence>
<name>A0A4D6N8R3_VIGUN</name>
<protein>
    <submittedName>
        <fullName evidence="2">Uncharacterized protein</fullName>
    </submittedName>
</protein>
<dbReference type="Proteomes" id="UP000501690">
    <property type="component" value="Linkage Group LG10"/>
</dbReference>
<dbReference type="EMBL" id="CP039354">
    <property type="protein sequence ID" value="QCE10223.1"/>
    <property type="molecule type" value="Genomic_DNA"/>
</dbReference>
<evidence type="ECO:0000313" key="3">
    <source>
        <dbReference type="Proteomes" id="UP000501690"/>
    </source>
</evidence>
<feature type="compositionally biased region" description="Basic and acidic residues" evidence="1">
    <location>
        <begin position="1"/>
        <end position="38"/>
    </location>
</feature>
<proteinExistence type="predicted"/>
<gene>
    <name evidence="2" type="ORF">DEO72_LG10g1451</name>
</gene>